<comment type="subcellular location">
    <subcellularLocation>
        <location evidence="1">Cell membrane</location>
    </subcellularLocation>
</comment>
<keyword evidence="4 11" id="KW-0808">Transferase</keyword>
<sequence length="227" mass="25917">MTMHLPDLYDSYSILDRQRRNRARRTGLYRGGVKRMIDVSLVLISLPLVAPMLAILALLVARDGHSPFYWNRRVGRGGRVFHMLKLRTMVPDADRKLQEHLDNCPAAAAEWSYSQKLRNDPRVTRVGRFLRKCSLDELPQIWNVLRGDMSLVGPRPIMPNQAPLYPGTAYFNLRPGLTGPWQVSDRHESAFVKRAEYDARYEAELSLATDTRLIVRTLGVVMRGTGC</sequence>
<dbReference type="GO" id="GO:0000271">
    <property type="term" value="P:polysaccharide biosynthetic process"/>
    <property type="evidence" value="ECO:0007669"/>
    <property type="project" value="UniProtKB-KW"/>
</dbReference>
<organism evidence="11 12">
    <name type="scientific">Allgaiera indica</name>
    <dbReference type="NCBI Taxonomy" id="765699"/>
    <lineage>
        <taxon>Bacteria</taxon>
        <taxon>Pseudomonadati</taxon>
        <taxon>Pseudomonadota</taxon>
        <taxon>Alphaproteobacteria</taxon>
        <taxon>Rhodobacterales</taxon>
        <taxon>Paracoccaceae</taxon>
        <taxon>Allgaiera</taxon>
    </lineage>
</organism>
<accession>A0AAN4ZYQ7</accession>
<keyword evidence="3" id="KW-1003">Cell membrane</keyword>
<evidence type="ECO:0000256" key="9">
    <source>
        <dbReference type="SAM" id="Phobius"/>
    </source>
</evidence>
<evidence type="ECO:0000256" key="4">
    <source>
        <dbReference type="ARBA" id="ARBA00022679"/>
    </source>
</evidence>
<reference evidence="11" key="1">
    <citation type="journal article" date="2014" name="Int. J. Syst. Evol. Microbiol.">
        <title>Complete genome sequence of Corynebacterium casei LMG S-19264T (=DSM 44701T), isolated from a smear-ripened cheese.</title>
        <authorList>
            <consortium name="US DOE Joint Genome Institute (JGI-PGF)"/>
            <person name="Walter F."/>
            <person name="Albersmeier A."/>
            <person name="Kalinowski J."/>
            <person name="Ruckert C."/>
        </authorList>
    </citation>
    <scope>NUCLEOTIDE SEQUENCE</scope>
    <source>
        <strain evidence="11">CGMCC 1.10859</strain>
    </source>
</reference>
<keyword evidence="6 9" id="KW-1133">Transmembrane helix</keyword>
<evidence type="ECO:0000256" key="3">
    <source>
        <dbReference type="ARBA" id="ARBA00022475"/>
    </source>
</evidence>
<evidence type="ECO:0000313" key="11">
    <source>
        <dbReference type="EMBL" id="GHD98557.1"/>
    </source>
</evidence>
<dbReference type="EMBL" id="BNAB01000001">
    <property type="protein sequence ID" value="GHD98557.1"/>
    <property type="molecule type" value="Genomic_DNA"/>
</dbReference>
<gene>
    <name evidence="11" type="ORF">GCM10008024_02550</name>
</gene>
<dbReference type="Proteomes" id="UP000634647">
    <property type="component" value="Unassembled WGS sequence"/>
</dbReference>
<evidence type="ECO:0000256" key="1">
    <source>
        <dbReference type="ARBA" id="ARBA00004236"/>
    </source>
</evidence>
<evidence type="ECO:0000256" key="8">
    <source>
        <dbReference type="ARBA" id="ARBA00023169"/>
    </source>
</evidence>
<dbReference type="AlphaFoldDB" id="A0AAN4ZYQ7"/>
<dbReference type="InterPro" id="IPR003362">
    <property type="entry name" value="Bact_transf"/>
</dbReference>
<feature type="transmembrane region" description="Helical" evidence="9">
    <location>
        <begin position="39"/>
        <end position="61"/>
    </location>
</feature>
<evidence type="ECO:0000256" key="2">
    <source>
        <dbReference type="ARBA" id="ARBA00006464"/>
    </source>
</evidence>
<evidence type="ECO:0000256" key="6">
    <source>
        <dbReference type="ARBA" id="ARBA00022989"/>
    </source>
</evidence>
<proteinExistence type="inferred from homology"/>
<evidence type="ECO:0000259" key="10">
    <source>
        <dbReference type="Pfam" id="PF02397"/>
    </source>
</evidence>
<keyword evidence="7 9" id="KW-0472">Membrane</keyword>
<dbReference type="GO" id="GO:0005886">
    <property type="term" value="C:plasma membrane"/>
    <property type="evidence" value="ECO:0007669"/>
    <property type="project" value="UniProtKB-SubCell"/>
</dbReference>
<dbReference type="PANTHER" id="PTHR30576">
    <property type="entry name" value="COLANIC BIOSYNTHESIS UDP-GLUCOSE LIPID CARRIER TRANSFERASE"/>
    <property type="match status" value="1"/>
</dbReference>
<keyword evidence="8" id="KW-0270">Exopolysaccharide synthesis</keyword>
<dbReference type="Pfam" id="PF02397">
    <property type="entry name" value="Bac_transf"/>
    <property type="match status" value="1"/>
</dbReference>
<dbReference type="GO" id="GO:0016780">
    <property type="term" value="F:phosphotransferase activity, for other substituted phosphate groups"/>
    <property type="evidence" value="ECO:0007669"/>
    <property type="project" value="TreeGrafter"/>
</dbReference>
<keyword evidence="5 9" id="KW-0812">Transmembrane</keyword>
<dbReference type="PANTHER" id="PTHR30576:SF4">
    <property type="entry name" value="UNDECAPRENYL-PHOSPHATE GALACTOSE PHOSPHOTRANSFERASE"/>
    <property type="match status" value="1"/>
</dbReference>
<name>A0AAN4ZYQ7_9RHOB</name>
<feature type="domain" description="Bacterial sugar transferase" evidence="10">
    <location>
        <begin position="34"/>
        <end position="222"/>
    </location>
</feature>
<comment type="caution">
    <text evidence="11">The sequence shown here is derived from an EMBL/GenBank/DDBJ whole genome shotgun (WGS) entry which is preliminary data.</text>
</comment>
<protein>
    <submittedName>
        <fullName evidence="11">Sugar transferase</fullName>
    </submittedName>
</protein>
<evidence type="ECO:0000256" key="7">
    <source>
        <dbReference type="ARBA" id="ARBA00023136"/>
    </source>
</evidence>
<reference evidence="11" key="2">
    <citation type="submission" date="2023-06" db="EMBL/GenBank/DDBJ databases">
        <authorList>
            <person name="Sun Q."/>
            <person name="Zhou Y."/>
        </authorList>
    </citation>
    <scope>NUCLEOTIDE SEQUENCE</scope>
    <source>
        <strain evidence="11">CGMCC 1.10859</strain>
    </source>
</reference>
<comment type="similarity">
    <text evidence="2">Belongs to the bacterial sugar transferase family.</text>
</comment>
<evidence type="ECO:0000313" key="12">
    <source>
        <dbReference type="Proteomes" id="UP000634647"/>
    </source>
</evidence>
<evidence type="ECO:0000256" key="5">
    <source>
        <dbReference type="ARBA" id="ARBA00022692"/>
    </source>
</evidence>